<comment type="catalytic activity">
    <reaction evidence="17 18">
        <text>a ubiquinone + NADH + 5 H(+)(in) = a ubiquinol + NAD(+) + 4 H(+)(out)</text>
        <dbReference type="Rhea" id="RHEA:29091"/>
        <dbReference type="Rhea" id="RHEA-COMP:9565"/>
        <dbReference type="Rhea" id="RHEA-COMP:9566"/>
        <dbReference type="ChEBI" id="CHEBI:15378"/>
        <dbReference type="ChEBI" id="CHEBI:16389"/>
        <dbReference type="ChEBI" id="CHEBI:17976"/>
        <dbReference type="ChEBI" id="CHEBI:57540"/>
        <dbReference type="ChEBI" id="CHEBI:57945"/>
        <dbReference type="EC" id="7.1.1.2"/>
    </reaction>
</comment>
<feature type="domain" description="NADH:quinone oxidoreductase/Mrp antiporter transmembrane" evidence="19">
    <location>
        <begin position="26"/>
        <end position="77"/>
    </location>
</feature>
<keyword evidence="8 18" id="KW-0812">Transmembrane</keyword>
<reference evidence="20" key="1">
    <citation type="submission" date="2014-09" db="EMBL/GenBank/DDBJ databases">
        <authorList>
            <person name="Gan H."/>
        </authorList>
    </citation>
    <scope>NUCLEOTIDE SEQUENCE</scope>
    <source>
        <strain evidence="20">Darwin1</strain>
    </source>
</reference>
<protein>
    <recommendedName>
        <fullName evidence="5 18">NADH-ubiquinone oxidoreductase chain 2</fullName>
        <ecNumber evidence="4 18">7.1.1.2</ecNumber>
    </recommendedName>
</protein>
<evidence type="ECO:0000256" key="4">
    <source>
        <dbReference type="ARBA" id="ARBA00012944"/>
    </source>
</evidence>
<dbReference type="EC" id="7.1.1.2" evidence="4 18"/>
<reference evidence="20" key="2">
    <citation type="journal article" date="2016" name="Mitochondrial DNA">
        <title>The complete mitogenome of the ghost crab Ocypode ceratophthalmus (Pallas, 1772) (Crustacea: Decapoda: Ocypodidae).</title>
        <authorList>
            <person name="Tan M.H."/>
            <person name="Gan H.M."/>
            <person name="Lee Y.P."/>
            <person name="Austin C.M."/>
        </authorList>
    </citation>
    <scope>NUCLEOTIDE SEQUENCE</scope>
    <source>
        <strain evidence="20">Darwin1</strain>
    </source>
</reference>
<comment type="function">
    <text evidence="1">Core subunit of the mitochondrial membrane respiratory chain NADH dehydrogenase (Complex I) that is believed to belong to the minimal assembly required for catalysis. Complex I functions in the transfer of electrons from NADH to the respiratory chain. The immediate electron acceptor for the enzyme is believed to be ubiquinone.</text>
</comment>
<name>A0A090MJY7_OCYCE</name>
<evidence type="ECO:0000256" key="6">
    <source>
        <dbReference type="ARBA" id="ARBA00022448"/>
    </source>
</evidence>
<keyword evidence="7 18" id="KW-0679">Respiratory chain</keyword>
<feature type="transmembrane region" description="Helical" evidence="18">
    <location>
        <begin position="7"/>
        <end position="30"/>
    </location>
</feature>
<evidence type="ECO:0000256" key="7">
    <source>
        <dbReference type="ARBA" id="ARBA00022660"/>
    </source>
</evidence>
<accession>A0A090MJY7</accession>
<proteinExistence type="inferred from homology"/>
<evidence type="ECO:0000256" key="13">
    <source>
        <dbReference type="ARBA" id="ARBA00023027"/>
    </source>
</evidence>
<dbReference type="AlphaFoldDB" id="A0A090MJY7"/>
<dbReference type="InterPro" id="IPR003917">
    <property type="entry name" value="NADH_UbQ_OxRdtase_chain2"/>
</dbReference>
<dbReference type="PRINTS" id="PR01436">
    <property type="entry name" value="NADHDHGNASE2"/>
</dbReference>
<feature type="transmembrane region" description="Helical" evidence="18">
    <location>
        <begin position="145"/>
        <end position="167"/>
    </location>
</feature>
<evidence type="ECO:0000256" key="10">
    <source>
        <dbReference type="ARBA" id="ARBA00022967"/>
    </source>
</evidence>
<keyword evidence="11 18" id="KW-0249">Electron transport</keyword>
<evidence type="ECO:0000256" key="14">
    <source>
        <dbReference type="ARBA" id="ARBA00023075"/>
    </source>
</evidence>
<keyword evidence="16 18" id="KW-0472">Membrane</keyword>
<feature type="transmembrane region" description="Helical" evidence="18">
    <location>
        <begin position="265"/>
        <end position="286"/>
    </location>
</feature>
<evidence type="ECO:0000256" key="3">
    <source>
        <dbReference type="ARBA" id="ARBA00007012"/>
    </source>
</evidence>
<keyword evidence="14 18" id="KW-0830">Ubiquinone</keyword>
<keyword evidence="6" id="KW-0813">Transport</keyword>
<keyword evidence="10 18" id="KW-1278">Translocase</keyword>
<dbReference type="GO" id="GO:0005743">
    <property type="term" value="C:mitochondrial inner membrane"/>
    <property type="evidence" value="ECO:0007669"/>
    <property type="project" value="UniProtKB-SubCell"/>
</dbReference>
<dbReference type="PANTHER" id="PTHR46552">
    <property type="entry name" value="NADH-UBIQUINONE OXIDOREDUCTASE CHAIN 2"/>
    <property type="match status" value="1"/>
</dbReference>
<feature type="domain" description="NADH:quinone oxidoreductase/Mrp antiporter transmembrane" evidence="19">
    <location>
        <begin position="83"/>
        <end position="280"/>
    </location>
</feature>
<keyword evidence="9 18" id="KW-0999">Mitochondrion inner membrane</keyword>
<feature type="transmembrane region" description="Helical" evidence="18">
    <location>
        <begin position="60"/>
        <end position="82"/>
    </location>
</feature>
<dbReference type="GO" id="GO:0008137">
    <property type="term" value="F:NADH dehydrogenase (ubiquinone) activity"/>
    <property type="evidence" value="ECO:0007669"/>
    <property type="project" value="UniProtKB-EC"/>
</dbReference>
<organism evidence="20">
    <name type="scientific">Ocypode ceratophthalmus</name>
    <name type="common">Horn-eyed ghost crab</name>
    <dbReference type="NCBI Taxonomy" id="373423"/>
    <lineage>
        <taxon>Eukaryota</taxon>
        <taxon>Metazoa</taxon>
        <taxon>Ecdysozoa</taxon>
        <taxon>Arthropoda</taxon>
        <taxon>Crustacea</taxon>
        <taxon>Multicrustacea</taxon>
        <taxon>Malacostraca</taxon>
        <taxon>Eumalacostraca</taxon>
        <taxon>Eucarida</taxon>
        <taxon>Decapoda</taxon>
        <taxon>Pleocyemata</taxon>
        <taxon>Brachyura</taxon>
        <taxon>Eubrachyura</taxon>
        <taxon>Ocypodoidea</taxon>
        <taxon>Ocypodidae</taxon>
        <taxon>Ocypodinae</taxon>
        <taxon>Ocypode</taxon>
    </lineage>
</organism>
<dbReference type="Pfam" id="PF00361">
    <property type="entry name" value="Proton_antipo_M"/>
    <property type="match status" value="2"/>
</dbReference>
<evidence type="ECO:0000256" key="1">
    <source>
        <dbReference type="ARBA" id="ARBA00003257"/>
    </source>
</evidence>
<evidence type="ECO:0000259" key="19">
    <source>
        <dbReference type="Pfam" id="PF00361"/>
    </source>
</evidence>
<dbReference type="EMBL" id="LN611669">
    <property type="protein sequence ID" value="CEG06214.1"/>
    <property type="molecule type" value="Genomic_DNA"/>
</dbReference>
<keyword evidence="13 18" id="KW-0520">NAD</keyword>
<evidence type="ECO:0000313" key="20">
    <source>
        <dbReference type="EMBL" id="CEG06214.1"/>
    </source>
</evidence>
<gene>
    <name evidence="20" type="primary">nad2</name>
</gene>
<evidence type="ECO:0000256" key="8">
    <source>
        <dbReference type="ARBA" id="ARBA00022692"/>
    </source>
</evidence>
<keyword evidence="15 18" id="KW-0496">Mitochondrion</keyword>
<comment type="subcellular location">
    <subcellularLocation>
        <location evidence="2 18">Mitochondrion inner membrane</location>
        <topology evidence="2 18">Multi-pass membrane protein</topology>
    </subcellularLocation>
</comment>
<evidence type="ECO:0000256" key="9">
    <source>
        <dbReference type="ARBA" id="ARBA00022792"/>
    </source>
</evidence>
<evidence type="ECO:0000256" key="18">
    <source>
        <dbReference type="RuleBase" id="RU003403"/>
    </source>
</evidence>
<feature type="transmembrane region" description="Helical" evidence="18">
    <location>
        <begin position="88"/>
        <end position="106"/>
    </location>
</feature>
<evidence type="ECO:0000256" key="17">
    <source>
        <dbReference type="ARBA" id="ARBA00049551"/>
    </source>
</evidence>
<evidence type="ECO:0000256" key="5">
    <source>
        <dbReference type="ARBA" id="ARBA00021008"/>
    </source>
</evidence>
<evidence type="ECO:0000256" key="16">
    <source>
        <dbReference type="ARBA" id="ARBA00023136"/>
    </source>
</evidence>
<feature type="transmembrane region" description="Helical" evidence="18">
    <location>
        <begin position="232"/>
        <end position="253"/>
    </location>
</feature>
<evidence type="ECO:0000256" key="15">
    <source>
        <dbReference type="ARBA" id="ARBA00023128"/>
    </source>
</evidence>
<keyword evidence="12 18" id="KW-1133">Transmembrane helix</keyword>
<dbReference type="GO" id="GO:0006120">
    <property type="term" value="P:mitochondrial electron transport, NADH to ubiquinone"/>
    <property type="evidence" value="ECO:0007669"/>
    <property type="project" value="InterPro"/>
</dbReference>
<evidence type="ECO:0000256" key="11">
    <source>
        <dbReference type="ARBA" id="ARBA00022982"/>
    </source>
</evidence>
<comment type="similarity">
    <text evidence="3 18">Belongs to the complex I subunit 2 family.</text>
</comment>
<dbReference type="InterPro" id="IPR001750">
    <property type="entry name" value="ND/Mrp_TM"/>
</dbReference>
<sequence>MLIPLSYMLFIFSLLLGSIISISSISWFGAWVGLELNLMSFIPLISVKANSYLSEAALKYFLMQALGSAILISSSFLVPYFFLMSYMLILLALLLKIGSAPFHFWFPQVMEGLLWPQAFTLSTIQKLAPLTLISYLPYMPQLNKLIILAASLSAIVGALGGLNLNSIRKIIAFSSINHLSWMFIAVSASDIFWFLYFIIYSFIVLSITTLFHKLQVFTLSSLIKSDQNKISYPLLISFNFLSLAGIPPFTGFIPKWLLIQLMLNLNLFVPLFFILISSLVTLYFYLRIMIPLFVMVNPSLNFNMKFQYMSLLSMPVVLKTSFNFLGLLLPFYFLLS</sequence>
<evidence type="ECO:0000256" key="2">
    <source>
        <dbReference type="ARBA" id="ARBA00004448"/>
    </source>
</evidence>
<feature type="transmembrane region" description="Helical" evidence="18">
    <location>
        <begin position="306"/>
        <end position="335"/>
    </location>
</feature>
<evidence type="ECO:0000256" key="12">
    <source>
        <dbReference type="ARBA" id="ARBA00022989"/>
    </source>
</evidence>
<dbReference type="InterPro" id="IPR050175">
    <property type="entry name" value="Complex_I_Subunit_2"/>
</dbReference>
<comment type="function">
    <text evidence="18">Core subunit of the mitochondrial membrane respiratory chain NADH dehydrogenase (Complex I) which catalyzes electron transfer from NADH through the respiratory chain, using ubiquinone as an electron acceptor. Essential for the catalytic activity and assembly of complex I.</text>
</comment>
<dbReference type="PANTHER" id="PTHR46552:SF1">
    <property type="entry name" value="NADH-UBIQUINONE OXIDOREDUCTASE CHAIN 2"/>
    <property type="match status" value="1"/>
</dbReference>
<feature type="transmembrane region" description="Helical" evidence="18">
    <location>
        <begin position="179"/>
        <end position="212"/>
    </location>
</feature>
<geneLocation type="mitochondrion" evidence="20"/>